<name>A0A9W7XRV5_9FUNG</name>
<sequence>MIGVNSRALYHGSCHRHYHYHYYYHKESAKELANIPDTTWQSGRLRRHARDNITHNAASRKSVFRPLLGPLRGNSYRVYIDGRCPNRTLPGIIPIGSELHMTLQSMPQIKHSARFNPWSLILELLDDPRLVFNEKRRNRLLNAVSQLGWINSQNVLAQRPLFTDHLLRNRCFVLDPRYMPENSSRNPAVVNAEPETKAGKETGSFAYLSPAQSISLHQIQWPTYIADKYNALASMSTNKKQRDSADWDRIWLCTNACMEELRTAYIKNRILFNSRMSIDEQLQRLIRASFDHAPGLVLNAILSWNDDQYAILNPFTKQRLLSIYFADRQATKNTVVQAWQMYDWLISGNPNFAVPANIDFKGKWDSRSLLRSLFFRSLSSFDNWDEATHSLERLFSKWDSKDEQEPRLEQTASDRKLVDKYFNLCRQLAVVR</sequence>
<gene>
    <name evidence="1" type="ORF">LPJ64_000288</name>
</gene>
<reference evidence="1" key="1">
    <citation type="submission" date="2022-07" db="EMBL/GenBank/DDBJ databases">
        <title>Phylogenomic reconstructions and comparative analyses of Kickxellomycotina fungi.</title>
        <authorList>
            <person name="Reynolds N.K."/>
            <person name="Stajich J.E."/>
            <person name="Barry K."/>
            <person name="Grigoriev I.V."/>
            <person name="Crous P."/>
            <person name="Smith M.E."/>
        </authorList>
    </citation>
    <scope>NUCLEOTIDE SEQUENCE</scope>
    <source>
        <strain evidence="1">NBRC 105413</strain>
    </source>
</reference>
<dbReference type="AlphaFoldDB" id="A0A9W7XRV5"/>
<keyword evidence="2" id="KW-1185">Reference proteome</keyword>
<dbReference type="EMBL" id="JANBOH010000005">
    <property type="protein sequence ID" value="KAJ1648459.1"/>
    <property type="molecule type" value="Genomic_DNA"/>
</dbReference>
<dbReference type="Proteomes" id="UP001145021">
    <property type="component" value="Unassembled WGS sequence"/>
</dbReference>
<evidence type="ECO:0000313" key="1">
    <source>
        <dbReference type="EMBL" id="KAJ1648459.1"/>
    </source>
</evidence>
<accession>A0A9W7XRV5</accession>
<comment type="caution">
    <text evidence="1">The sequence shown here is derived from an EMBL/GenBank/DDBJ whole genome shotgun (WGS) entry which is preliminary data.</text>
</comment>
<organism evidence="1 2">
    <name type="scientific">Coemansia asiatica</name>
    <dbReference type="NCBI Taxonomy" id="1052880"/>
    <lineage>
        <taxon>Eukaryota</taxon>
        <taxon>Fungi</taxon>
        <taxon>Fungi incertae sedis</taxon>
        <taxon>Zoopagomycota</taxon>
        <taxon>Kickxellomycotina</taxon>
        <taxon>Kickxellomycetes</taxon>
        <taxon>Kickxellales</taxon>
        <taxon>Kickxellaceae</taxon>
        <taxon>Coemansia</taxon>
    </lineage>
</organism>
<proteinExistence type="predicted"/>
<protein>
    <submittedName>
        <fullName evidence="1">Uncharacterized protein</fullName>
    </submittedName>
</protein>
<evidence type="ECO:0000313" key="2">
    <source>
        <dbReference type="Proteomes" id="UP001145021"/>
    </source>
</evidence>